<organism evidence="1">
    <name type="scientific">Tanacetum cinerariifolium</name>
    <name type="common">Dalmatian daisy</name>
    <name type="synonym">Chrysanthemum cinerariifolium</name>
    <dbReference type="NCBI Taxonomy" id="118510"/>
    <lineage>
        <taxon>Eukaryota</taxon>
        <taxon>Viridiplantae</taxon>
        <taxon>Streptophyta</taxon>
        <taxon>Embryophyta</taxon>
        <taxon>Tracheophyta</taxon>
        <taxon>Spermatophyta</taxon>
        <taxon>Magnoliopsida</taxon>
        <taxon>eudicotyledons</taxon>
        <taxon>Gunneridae</taxon>
        <taxon>Pentapetalae</taxon>
        <taxon>asterids</taxon>
        <taxon>campanulids</taxon>
        <taxon>Asterales</taxon>
        <taxon>Asteraceae</taxon>
        <taxon>Asteroideae</taxon>
        <taxon>Anthemideae</taxon>
        <taxon>Anthemidinae</taxon>
        <taxon>Tanacetum</taxon>
    </lineage>
</organism>
<evidence type="ECO:0000313" key="1">
    <source>
        <dbReference type="EMBL" id="GFC68975.1"/>
    </source>
</evidence>
<accession>A0A699QH40</accession>
<reference evidence="1" key="1">
    <citation type="journal article" date="2019" name="Sci. Rep.">
        <title>Draft genome of Tanacetum cinerariifolium, the natural source of mosquito coil.</title>
        <authorList>
            <person name="Yamashiro T."/>
            <person name="Shiraishi A."/>
            <person name="Satake H."/>
            <person name="Nakayama K."/>
        </authorList>
    </citation>
    <scope>NUCLEOTIDE SEQUENCE</scope>
</reference>
<comment type="caution">
    <text evidence="1">The sequence shown here is derived from an EMBL/GenBank/DDBJ whole genome shotgun (WGS) entry which is preliminary data.</text>
</comment>
<dbReference type="AlphaFoldDB" id="A0A699QH40"/>
<name>A0A699QH40_TANCI</name>
<dbReference type="EMBL" id="BKCJ011022523">
    <property type="protein sequence ID" value="GFC68975.1"/>
    <property type="molecule type" value="Genomic_DNA"/>
</dbReference>
<sequence>MLPLSYSASKLVAVVAALSKLVKKLEWRKRLRTHGLKTLYKVGLSARVESSEDESLGEEDASKQERIADIKANEHNTLVSTYDEQMFDADQDLGGEKVLVTKQDKKVVKKEVDAT</sequence>
<protein>
    <submittedName>
        <fullName evidence="1">Uncharacterized protein</fullName>
    </submittedName>
</protein>
<gene>
    <name evidence="1" type="ORF">Tci_840945</name>
</gene>
<proteinExistence type="predicted"/>